<dbReference type="Proteomes" id="UP000518887">
    <property type="component" value="Unassembled WGS sequence"/>
</dbReference>
<accession>A0A7W8LM89</accession>
<evidence type="ECO:0000313" key="2">
    <source>
        <dbReference type="EMBL" id="MBB5226143.1"/>
    </source>
</evidence>
<dbReference type="RefSeq" id="WP_184659125.1">
    <property type="nucleotide sequence ID" value="NZ_CP031518.1"/>
</dbReference>
<feature type="transmembrane region" description="Helical" evidence="1">
    <location>
        <begin position="105"/>
        <end position="130"/>
    </location>
</feature>
<dbReference type="GO" id="GO:0000010">
    <property type="term" value="F:heptaprenyl diphosphate synthase activity"/>
    <property type="evidence" value="ECO:0007669"/>
    <property type="project" value="UniProtKB-EC"/>
</dbReference>
<reference evidence="2 3" key="1">
    <citation type="submission" date="2020-08" db="EMBL/GenBank/DDBJ databases">
        <title>Genomic Encyclopedia of Type Strains, Phase IV (KMG-IV): sequencing the most valuable type-strain genomes for metagenomic binning, comparative biology and taxonomic classification.</title>
        <authorList>
            <person name="Goeker M."/>
        </authorList>
    </citation>
    <scope>NUCLEOTIDE SEQUENCE [LARGE SCALE GENOMIC DNA]</scope>
    <source>
        <strain evidence="2 3">DSM 103462</strain>
    </source>
</reference>
<comment type="caution">
    <text evidence="2">The sequence shown here is derived from an EMBL/GenBank/DDBJ whole genome shotgun (WGS) entry which is preliminary data.</text>
</comment>
<dbReference type="Pfam" id="PF07456">
    <property type="entry name" value="Hpre_diP_synt_I"/>
    <property type="match status" value="1"/>
</dbReference>
<feature type="transmembrane region" description="Helical" evidence="1">
    <location>
        <begin position="37"/>
        <end position="59"/>
    </location>
</feature>
<evidence type="ECO:0000256" key="1">
    <source>
        <dbReference type="SAM" id="Phobius"/>
    </source>
</evidence>
<keyword evidence="1" id="KW-0812">Transmembrane</keyword>
<dbReference type="InterPro" id="IPR010898">
    <property type="entry name" value="Hpre_diP_synth_I"/>
</dbReference>
<keyword evidence="2" id="KW-0808">Transferase</keyword>
<feature type="transmembrane region" description="Helical" evidence="1">
    <location>
        <begin position="228"/>
        <end position="246"/>
    </location>
</feature>
<keyword evidence="3" id="KW-1185">Reference proteome</keyword>
<feature type="transmembrane region" description="Helical" evidence="1">
    <location>
        <begin position="71"/>
        <end position="93"/>
    </location>
</feature>
<gene>
    <name evidence="2" type="ORF">HNP76_001511</name>
</gene>
<protein>
    <submittedName>
        <fullName evidence="2">Heptaprenyl diphosphate synthase</fullName>
        <ecNumber evidence="2">2.5.1.30</ecNumber>
    </submittedName>
</protein>
<dbReference type="EC" id="2.5.1.30" evidence="2"/>
<proteinExistence type="predicted"/>
<keyword evidence="1" id="KW-1133">Transmembrane helix</keyword>
<dbReference type="AlphaFoldDB" id="A0A7W8LM89"/>
<feature type="transmembrane region" description="Helical" evidence="1">
    <location>
        <begin position="137"/>
        <end position="157"/>
    </location>
</feature>
<name>A0A7W8LM89_9SPIR</name>
<dbReference type="EMBL" id="JACHFQ010000004">
    <property type="protein sequence ID" value="MBB5226143.1"/>
    <property type="molecule type" value="Genomic_DNA"/>
</dbReference>
<evidence type="ECO:0000313" key="3">
    <source>
        <dbReference type="Proteomes" id="UP000518887"/>
    </source>
</evidence>
<keyword evidence="1" id="KW-0472">Membrane</keyword>
<sequence>MPSQNKKTVAYFAALTLLFSYIEMILPRTVPFFRLGLGNIAVLMALKIPFAPFALLCLIKAIAASLMSGTLFSPFFIISLAQSISSGIFMYLLSGLNRKSGEKLLSVYGISVFGAGISALVQILCCALYLGSGTFALFGPILIFNTASGILTAFFSLKFQDSEKTSFAKIDIEQAVESQNQKSAFLQILLALAILFAAASIFFIKNIAILATALVLSLAAQKFCKRKILLLPHISLWIFILISTILVPEGKVLFKIWNVSVTEGAFVSALQKSLRLSAVSALSQCAVSLRPPKDSILALTLLYYKGMSDKFIKAKGNIFQRAKESLN</sequence>
<dbReference type="Gene3D" id="1.10.1760.20">
    <property type="match status" value="1"/>
</dbReference>
<feature type="transmembrane region" description="Helical" evidence="1">
    <location>
        <begin position="188"/>
        <end position="216"/>
    </location>
</feature>
<organism evidence="2 3">
    <name type="scientific">Treponema ruminis</name>
    <dbReference type="NCBI Taxonomy" id="744515"/>
    <lineage>
        <taxon>Bacteria</taxon>
        <taxon>Pseudomonadati</taxon>
        <taxon>Spirochaetota</taxon>
        <taxon>Spirochaetia</taxon>
        <taxon>Spirochaetales</taxon>
        <taxon>Treponemataceae</taxon>
        <taxon>Treponema</taxon>
    </lineage>
</organism>